<evidence type="ECO:0000313" key="5">
    <source>
        <dbReference type="Proteomes" id="UP000663868"/>
    </source>
</evidence>
<feature type="compositionally biased region" description="Polar residues" evidence="2">
    <location>
        <begin position="199"/>
        <end position="225"/>
    </location>
</feature>
<keyword evidence="1" id="KW-0863">Zinc-finger</keyword>
<dbReference type="GO" id="GO:0008270">
    <property type="term" value="F:zinc ion binding"/>
    <property type="evidence" value="ECO:0007669"/>
    <property type="project" value="UniProtKB-KW"/>
</dbReference>
<feature type="region of interest" description="Disordered" evidence="2">
    <location>
        <begin position="276"/>
        <end position="320"/>
    </location>
</feature>
<feature type="compositionally biased region" description="Acidic residues" evidence="2">
    <location>
        <begin position="163"/>
        <end position="174"/>
    </location>
</feature>
<name>A0A818ISA5_9BILA</name>
<feature type="compositionally biased region" description="Polar residues" evidence="2">
    <location>
        <begin position="377"/>
        <end position="386"/>
    </location>
</feature>
<keyword evidence="1" id="KW-0862">Zinc</keyword>
<feature type="region of interest" description="Disordered" evidence="2">
    <location>
        <begin position="142"/>
        <end position="175"/>
    </location>
</feature>
<sequence length="399" mass="45333">MMLATDAVSASSFDRRHQQQHRFDIFDKNTNNTMDYFLTNTDDISDCDAHSDKSNSNNHVKNHTQKLIHGETTGRSSRRKQLAPRSRLVRQCEECDFSSSTINEFKTHMKFEHGQDQVFLCEICRYYSLSPYDYQLHLNSHQTNHQSSSSSTKLNVSSSEQQIESEGEIEDEDSINIYAKEQNPILYEHDEQISDDEQNPSTSTNKKLNLSVTSSHSNTTHQTPSIPDRKRPYNVSVDPARYRRVPDPDDASAVKFACSLCGNLYKWRKSLNKHWKEKHNDESPPPLDAPVTIRPPKSSSSATTIQSKITNRTSDMLPHTSLNLPAPPPHHPAFPFNPYSWLNFASRNDLQQIFPSAATIQPPPPPPPSSQQQQQPTIDQSLNTPLDLTIKSHKKISSP</sequence>
<dbReference type="EMBL" id="CAJOBB010000036">
    <property type="protein sequence ID" value="CAF3524315.1"/>
    <property type="molecule type" value="Genomic_DNA"/>
</dbReference>
<dbReference type="Proteomes" id="UP000663868">
    <property type="component" value="Unassembled WGS sequence"/>
</dbReference>
<organism evidence="4 5">
    <name type="scientific">Adineta steineri</name>
    <dbReference type="NCBI Taxonomy" id="433720"/>
    <lineage>
        <taxon>Eukaryota</taxon>
        <taxon>Metazoa</taxon>
        <taxon>Spiralia</taxon>
        <taxon>Gnathifera</taxon>
        <taxon>Rotifera</taxon>
        <taxon>Eurotatoria</taxon>
        <taxon>Bdelloidea</taxon>
        <taxon>Adinetida</taxon>
        <taxon>Adinetidae</taxon>
        <taxon>Adineta</taxon>
    </lineage>
</organism>
<feature type="non-terminal residue" evidence="4">
    <location>
        <position position="399"/>
    </location>
</feature>
<evidence type="ECO:0000256" key="1">
    <source>
        <dbReference type="PROSITE-ProRule" id="PRU00042"/>
    </source>
</evidence>
<dbReference type="PROSITE" id="PS00028">
    <property type="entry name" value="ZINC_FINGER_C2H2_1"/>
    <property type="match status" value="1"/>
</dbReference>
<feature type="compositionally biased region" description="Polar residues" evidence="2">
    <location>
        <begin position="297"/>
        <end position="314"/>
    </location>
</feature>
<dbReference type="Gene3D" id="3.30.160.60">
    <property type="entry name" value="Classic Zinc Finger"/>
    <property type="match status" value="1"/>
</dbReference>
<evidence type="ECO:0000259" key="3">
    <source>
        <dbReference type="PROSITE" id="PS50157"/>
    </source>
</evidence>
<dbReference type="SMART" id="SM00355">
    <property type="entry name" value="ZnF_C2H2"/>
    <property type="match status" value="3"/>
</dbReference>
<feature type="compositionally biased region" description="Low complexity" evidence="2">
    <location>
        <begin position="142"/>
        <end position="162"/>
    </location>
</feature>
<accession>A0A818ISA5</accession>
<evidence type="ECO:0000256" key="2">
    <source>
        <dbReference type="SAM" id="MobiDB-lite"/>
    </source>
</evidence>
<gene>
    <name evidence="4" type="ORF">KXQ929_LOCUS1333</name>
</gene>
<feature type="region of interest" description="Disordered" evidence="2">
    <location>
        <begin position="193"/>
        <end position="234"/>
    </location>
</feature>
<dbReference type="PROSITE" id="PS50157">
    <property type="entry name" value="ZINC_FINGER_C2H2_2"/>
    <property type="match status" value="1"/>
</dbReference>
<comment type="caution">
    <text evidence="4">The sequence shown here is derived from an EMBL/GenBank/DDBJ whole genome shotgun (WGS) entry which is preliminary data.</text>
</comment>
<feature type="region of interest" description="Disordered" evidence="2">
    <location>
        <begin position="356"/>
        <end position="399"/>
    </location>
</feature>
<evidence type="ECO:0000313" key="4">
    <source>
        <dbReference type="EMBL" id="CAF3524315.1"/>
    </source>
</evidence>
<protein>
    <recommendedName>
        <fullName evidence="3">C2H2-type domain-containing protein</fullName>
    </recommendedName>
</protein>
<reference evidence="4" key="1">
    <citation type="submission" date="2021-02" db="EMBL/GenBank/DDBJ databases">
        <authorList>
            <person name="Nowell W R."/>
        </authorList>
    </citation>
    <scope>NUCLEOTIDE SEQUENCE</scope>
</reference>
<feature type="region of interest" description="Disordered" evidence="2">
    <location>
        <begin position="50"/>
        <end position="85"/>
    </location>
</feature>
<proteinExistence type="predicted"/>
<keyword evidence="1" id="KW-0479">Metal-binding</keyword>
<dbReference type="AlphaFoldDB" id="A0A818ISA5"/>
<feature type="domain" description="C2H2-type" evidence="3">
    <location>
        <begin position="256"/>
        <end position="284"/>
    </location>
</feature>
<dbReference type="InterPro" id="IPR013087">
    <property type="entry name" value="Znf_C2H2_type"/>
</dbReference>